<dbReference type="STRING" id="83655.APT61_14685"/>
<keyword evidence="1" id="KW-0560">Oxidoreductase</keyword>
<sequence length="62" mass="6816">MLQSGSLKIRVVAVALAKQLDLTLPLTETVNQLFSQMIDAGEGELDHCAIIKQIQRLNNVLI</sequence>
<dbReference type="EMBL" id="LR590464">
    <property type="protein sequence ID" value="VTP66256.1"/>
    <property type="molecule type" value="Genomic_DNA"/>
</dbReference>
<dbReference type="InterPro" id="IPR013328">
    <property type="entry name" value="6PGD_dom2"/>
</dbReference>
<accession>A0A4U9HRP0</accession>
<protein>
    <submittedName>
        <fullName evidence="2">2-hydroxy-3-oxopropionate reductase</fullName>
    </submittedName>
</protein>
<dbReference type="Gene3D" id="1.10.1040.10">
    <property type="entry name" value="N-(1-d-carboxylethyl)-l-norvaline Dehydrogenase, domain 2"/>
    <property type="match status" value="1"/>
</dbReference>
<name>A0A4U9HRP0_9ENTR</name>
<evidence type="ECO:0000256" key="1">
    <source>
        <dbReference type="ARBA" id="ARBA00023002"/>
    </source>
</evidence>
<dbReference type="Proteomes" id="UP000310719">
    <property type="component" value="Chromosome"/>
</dbReference>
<proteinExistence type="predicted"/>
<dbReference type="SUPFAM" id="SSF48179">
    <property type="entry name" value="6-phosphogluconate dehydrogenase C-terminal domain-like"/>
    <property type="match status" value="1"/>
</dbReference>
<gene>
    <name evidence="2" type="ORF">NCTC13032_02439</name>
</gene>
<dbReference type="InterPro" id="IPR008927">
    <property type="entry name" value="6-PGluconate_DH-like_C_sf"/>
</dbReference>
<evidence type="ECO:0000313" key="3">
    <source>
        <dbReference type="Proteomes" id="UP000310719"/>
    </source>
</evidence>
<dbReference type="AlphaFoldDB" id="A0A4U9HRP0"/>
<dbReference type="GO" id="GO:0016491">
    <property type="term" value="F:oxidoreductase activity"/>
    <property type="evidence" value="ECO:0007669"/>
    <property type="project" value="UniProtKB-KW"/>
</dbReference>
<reference evidence="2 3" key="1">
    <citation type="submission" date="2019-05" db="EMBL/GenBank/DDBJ databases">
        <authorList>
            <consortium name="Pathogen Informatics"/>
        </authorList>
    </citation>
    <scope>NUCLEOTIDE SEQUENCE [LARGE SCALE GENOMIC DNA]</scope>
    <source>
        <strain evidence="2 3">NCTC13032</strain>
    </source>
</reference>
<organism evidence="2 3">
    <name type="scientific">Leclercia adecarboxylata</name>
    <dbReference type="NCBI Taxonomy" id="83655"/>
    <lineage>
        <taxon>Bacteria</taxon>
        <taxon>Pseudomonadati</taxon>
        <taxon>Pseudomonadota</taxon>
        <taxon>Gammaproteobacteria</taxon>
        <taxon>Enterobacterales</taxon>
        <taxon>Enterobacteriaceae</taxon>
        <taxon>Leclercia</taxon>
    </lineage>
</organism>
<evidence type="ECO:0000313" key="2">
    <source>
        <dbReference type="EMBL" id="VTP66256.1"/>
    </source>
</evidence>